<sequence>MVSAQFTPGRGDTAPLPRIPAGPPSRRAGGPLLKAAGLVAVAVVAGLVWWLVRGGSSDEAPPAAQSQAKEFQFVVSDGPVGATDCAANSYSQVRQFFTQHPCQRLTRALYTTSSGAGRALVSVAVVAMPAPEDAQQLKKLADTDGTGNVNDLVRDGTAKIPGAPKLADGDYLSRVTGASVTIVLSAFFDGHSDEATLQRISKEALDLAPGA</sequence>
<dbReference type="AlphaFoldDB" id="A0A076MY19"/>
<dbReference type="eggNOG" id="ENOG5033KY9">
    <property type="taxonomic scope" value="Bacteria"/>
</dbReference>
<dbReference type="KEGG" id="amq:AMETH_2440"/>
<evidence type="ECO:0000256" key="1">
    <source>
        <dbReference type="SAM" id="MobiDB-lite"/>
    </source>
</evidence>
<protein>
    <submittedName>
        <fullName evidence="2">Uncharacterized protein</fullName>
    </submittedName>
</protein>
<dbReference type="EMBL" id="CP009110">
    <property type="protein sequence ID" value="AIJ22532.1"/>
    <property type="molecule type" value="Genomic_DNA"/>
</dbReference>
<accession>A0A076MY19</accession>
<dbReference type="OrthoDB" id="3692129at2"/>
<gene>
    <name evidence="2" type="ORF">AMETH_2440</name>
</gene>
<organism evidence="2 3">
    <name type="scientific">Amycolatopsis methanolica 239</name>
    <dbReference type="NCBI Taxonomy" id="1068978"/>
    <lineage>
        <taxon>Bacteria</taxon>
        <taxon>Bacillati</taxon>
        <taxon>Actinomycetota</taxon>
        <taxon>Actinomycetes</taxon>
        <taxon>Pseudonocardiales</taxon>
        <taxon>Pseudonocardiaceae</taxon>
        <taxon>Amycolatopsis</taxon>
        <taxon>Amycolatopsis methanolica group</taxon>
    </lineage>
</organism>
<dbReference type="Proteomes" id="UP000062973">
    <property type="component" value="Chromosome"/>
</dbReference>
<dbReference type="PATRIC" id="fig|1068978.7.peg.2607"/>
<dbReference type="STRING" id="1068978.AMETH_2440"/>
<evidence type="ECO:0000313" key="3">
    <source>
        <dbReference type="Proteomes" id="UP000062973"/>
    </source>
</evidence>
<reference evidence="2 3" key="1">
    <citation type="submission" date="2014-07" db="EMBL/GenBank/DDBJ databases">
        <title>Whole Genome Sequence of the Amycolatopsis methanolica 239.</title>
        <authorList>
            <person name="Tang B."/>
        </authorList>
    </citation>
    <scope>NUCLEOTIDE SEQUENCE [LARGE SCALE GENOMIC DNA]</scope>
    <source>
        <strain evidence="2 3">239</strain>
    </source>
</reference>
<name>A0A076MY19_AMYME</name>
<evidence type="ECO:0000313" key="2">
    <source>
        <dbReference type="EMBL" id="AIJ22532.1"/>
    </source>
</evidence>
<dbReference type="RefSeq" id="WP_017981748.1">
    <property type="nucleotide sequence ID" value="NZ_AQUL01000001.1"/>
</dbReference>
<dbReference type="HOGENOM" id="CLU_084681_0_0_11"/>
<keyword evidence="3" id="KW-1185">Reference proteome</keyword>
<feature type="region of interest" description="Disordered" evidence="1">
    <location>
        <begin position="1"/>
        <end position="25"/>
    </location>
</feature>
<proteinExistence type="predicted"/>